<evidence type="ECO:0000256" key="10">
    <source>
        <dbReference type="ARBA" id="ARBA00023163"/>
    </source>
</evidence>
<feature type="domain" description="4Fe-4S Wbl-type" evidence="12">
    <location>
        <begin position="12"/>
        <end position="68"/>
    </location>
</feature>
<evidence type="ECO:0000256" key="4">
    <source>
        <dbReference type="ARBA" id="ARBA00022723"/>
    </source>
</evidence>
<keyword evidence="9 11" id="KW-1015">Disulfide bond</keyword>
<comment type="caution">
    <text evidence="13">The sequence shown here is derived from an EMBL/GenBank/DDBJ whole genome shotgun (WGS) entry which is preliminary data.</text>
</comment>
<evidence type="ECO:0000259" key="12">
    <source>
        <dbReference type="PROSITE" id="PS51674"/>
    </source>
</evidence>
<evidence type="ECO:0000256" key="8">
    <source>
        <dbReference type="ARBA" id="ARBA00023125"/>
    </source>
</evidence>
<organism evidence="13 14">
    <name type="scientific">Nocardioides aquiterrae</name>
    <dbReference type="NCBI Taxonomy" id="203799"/>
    <lineage>
        <taxon>Bacteria</taxon>
        <taxon>Bacillati</taxon>
        <taxon>Actinomycetota</taxon>
        <taxon>Actinomycetes</taxon>
        <taxon>Propionibacteriales</taxon>
        <taxon>Nocardioidaceae</taxon>
        <taxon>Nocardioides</taxon>
    </lineage>
</organism>
<feature type="binding site" evidence="11">
    <location>
        <position position="13"/>
    </location>
    <ligand>
        <name>[4Fe-4S] cluster</name>
        <dbReference type="ChEBI" id="CHEBI:49883"/>
    </ligand>
</feature>
<comment type="PTM">
    <text evidence="11">The Fe-S cluster can be nitrosylated by nitric oxide (NO).</text>
</comment>
<reference evidence="13 14" key="1">
    <citation type="journal article" date="2019" name="Int. J. Syst. Evol. Microbiol.">
        <title>The Global Catalogue of Microorganisms (GCM) 10K type strain sequencing project: providing services to taxonomists for standard genome sequencing and annotation.</title>
        <authorList>
            <consortium name="The Broad Institute Genomics Platform"/>
            <consortium name="The Broad Institute Genome Sequencing Center for Infectious Disease"/>
            <person name="Wu L."/>
            <person name="Ma J."/>
        </authorList>
    </citation>
    <scope>NUCLEOTIDE SEQUENCE [LARGE SCALE GENOMIC DNA]</scope>
    <source>
        <strain evidence="13 14">JCM 11813</strain>
    </source>
</reference>
<comment type="similarity">
    <text evidence="2 11">Belongs to the WhiB family.</text>
</comment>
<evidence type="ECO:0000256" key="2">
    <source>
        <dbReference type="ARBA" id="ARBA00006597"/>
    </source>
</evidence>
<dbReference type="PANTHER" id="PTHR38839">
    <property type="entry name" value="TRANSCRIPTIONAL REGULATOR WHID-RELATED"/>
    <property type="match status" value="1"/>
</dbReference>
<comment type="cofactor">
    <cofactor evidence="11">
        <name>[4Fe-4S] cluster</name>
        <dbReference type="ChEBI" id="CHEBI:49883"/>
    </cofactor>
    <text evidence="11">Binds 1 [4Fe-4S] cluster per subunit. Following nitrosylation of the [4Fe-4S] cluster binds 1 [4Fe-8(NO)] cluster per subunit.</text>
</comment>
<dbReference type="Pfam" id="PF02467">
    <property type="entry name" value="Whib"/>
    <property type="match status" value="1"/>
</dbReference>
<evidence type="ECO:0000256" key="3">
    <source>
        <dbReference type="ARBA" id="ARBA00022485"/>
    </source>
</evidence>
<dbReference type="PANTHER" id="PTHR38839:SF2">
    <property type="entry name" value="TRANSCRIPTIONAL REGULATOR WHIB7-RELATED"/>
    <property type="match status" value="1"/>
</dbReference>
<accession>A0ABN1UP12</accession>
<keyword evidence="10 11" id="KW-0804">Transcription</keyword>
<dbReference type="InterPro" id="IPR003482">
    <property type="entry name" value="Whib"/>
</dbReference>
<dbReference type="PROSITE" id="PS51674">
    <property type="entry name" value="4FE4S_WBL"/>
    <property type="match status" value="1"/>
</dbReference>
<comment type="function">
    <text evidence="11">Acts as a transcriptional regulator. Probably redox-responsive. The apo- but not holo-form probably binds DNA.</text>
</comment>
<keyword evidence="14" id="KW-1185">Reference proteome</keyword>
<feature type="binding site" evidence="11">
    <location>
        <position position="38"/>
    </location>
    <ligand>
        <name>[4Fe-4S] cluster</name>
        <dbReference type="ChEBI" id="CHEBI:49883"/>
    </ligand>
</feature>
<evidence type="ECO:0000256" key="11">
    <source>
        <dbReference type="HAMAP-Rule" id="MF_01479"/>
    </source>
</evidence>
<gene>
    <name evidence="11" type="primary">whiB</name>
    <name evidence="13" type="ORF">GCM10009606_39820</name>
</gene>
<evidence type="ECO:0000256" key="7">
    <source>
        <dbReference type="ARBA" id="ARBA00023015"/>
    </source>
</evidence>
<dbReference type="HAMAP" id="MF_01479">
    <property type="entry name" value="WhiB"/>
    <property type="match status" value="1"/>
</dbReference>
<keyword evidence="7 11" id="KW-0805">Transcription regulation</keyword>
<keyword evidence="5 11" id="KW-0408">Iron</keyword>
<dbReference type="InterPro" id="IPR034768">
    <property type="entry name" value="4FE4S_WBL"/>
</dbReference>
<keyword evidence="4 11" id="KW-0479">Metal-binding</keyword>
<proteinExistence type="inferred from homology"/>
<evidence type="ECO:0000313" key="14">
    <source>
        <dbReference type="Proteomes" id="UP001499979"/>
    </source>
</evidence>
<dbReference type="Proteomes" id="UP001499979">
    <property type="component" value="Unassembled WGS sequence"/>
</dbReference>
<sequence>MRPTQGPSGPFPCELHATLFFAGEPAHLERAKTLCARCPVRTACLAGALERQEPWGVWGGQLFEAGRVVARKRPRGRPRKVA</sequence>
<evidence type="ECO:0000256" key="6">
    <source>
        <dbReference type="ARBA" id="ARBA00023014"/>
    </source>
</evidence>
<feature type="binding site" evidence="11">
    <location>
        <position position="44"/>
    </location>
    <ligand>
        <name>[4Fe-4S] cluster</name>
        <dbReference type="ChEBI" id="CHEBI:49883"/>
    </ligand>
</feature>
<evidence type="ECO:0000256" key="9">
    <source>
        <dbReference type="ARBA" id="ARBA00023157"/>
    </source>
</evidence>
<keyword evidence="8 11" id="KW-0238">DNA-binding</keyword>
<feature type="binding site" evidence="11">
    <location>
        <position position="35"/>
    </location>
    <ligand>
        <name>[4Fe-4S] cluster</name>
        <dbReference type="ChEBI" id="CHEBI:49883"/>
    </ligand>
</feature>
<keyword evidence="6 11" id="KW-0411">Iron-sulfur</keyword>
<keyword evidence="3 11" id="KW-0004">4Fe-4S</keyword>
<name>A0ABN1UP12_9ACTN</name>
<evidence type="ECO:0000256" key="1">
    <source>
        <dbReference type="ARBA" id="ARBA00004496"/>
    </source>
</evidence>
<dbReference type="EMBL" id="BAAAJE010000024">
    <property type="protein sequence ID" value="GAA1157948.1"/>
    <property type="molecule type" value="Genomic_DNA"/>
</dbReference>
<dbReference type="RefSeq" id="WP_343909475.1">
    <property type="nucleotide sequence ID" value="NZ_BAAAJE010000024.1"/>
</dbReference>
<evidence type="ECO:0000256" key="5">
    <source>
        <dbReference type="ARBA" id="ARBA00023004"/>
    </source>
</evidence>
<keyword evidence="11" id="KW-0963">Cytoplasm</keyword>
<comment type="PTM">
    <text evidence="11">Upon Fe-S cluster removal intramolecular disulfide bonds are formed.</text>
</comment>
<comment type="subcellular location">
    <subcellularLocation>
        <location evidence="1 11">Cytoplasm</location>
    </subcellularLocation>
</comment>
<evidence type="ECO:0000313" key="13">
    <source>
        <dbReference type="EMBL" id="GAA1157948.1"/>
    </source>
</evidence>
<protein>
    <recommendedName>
        <fullName evidence="11">Transcriptional regulator WhiB</fullName>
    </recommendedName>
</protein>